<keyword evidence="1 3" id="KW-0547">Nucleotide-binding</keyword>
<gene>
    <name evidence="7" type="ORF">CYCCA115_LOCUS19287</name>
</gene>
<dbReference type="SUPFAM" id="SSF56112">
    <property type="entry name" value="Protein kinase-like (PK-like)"/>
    <property type="match status" value="1"/>
</dbReference>
<keyword evidence="2 3" id="KW-0067">ATP-binding</keyword>
<dbReference type="Pfam" id="PF00069">
    <property type="entry name" value="Pkinase"/>
    <property type="match status" value="1"/>
</dbReference>
<feature type="domain" description="Protein kinase" evidence="6">
    <location>
        <begin position="62"/>
        <end position="319"/>
    </location>
</feature>
<dbReference type="PROSITE" id="PS00107">
    <property type="entry name" value="PROTEIN_KINASE_ATP"/>
    <property type="match status" value="1"/>
</dbReference>
<dbReference type="GO" id="GO:0004674">
    <property type="term" value="F:protein serine/threonine kinase activity"/>
    <property type="evidence" value="ECO:0007669"/>
    <property type="project" value="UniProtKB-KW"/>
</dbReference>
<dbReference type="CDD" id="cd05117">
    <property type="entry name" value="STKc_CAMK"/>
    <property type="match status" value="1"/>
</dbReference>
<feature type="region of interest" description="Disordered" evidence="5">
    <location>
        <begin position="377"/>
        <end position="398"/>
    </location>
</feature>
<dbReference type="Gene3D" id="1.10.510.10">
    <property type="entry name" value="Transferase(Phosphotransferase) domain 1"/>
    <property type="match status" value="1"/>
</dbReference>
<evidence type="ECO:0000256" key="5">
    <source>
        <dbReference type="SAM" id="MobiDB-lite"/>
    </source>
</evidence>
<feature type="binding site" evidence="3">
    <location>
        <position position="91"/>
    </location>
    <ligand>
        <name>ATP</name>
        <dbReference type="ChEBI" id="CHEBI:30616"/>
    </ligand>
</feature>
<dbReference type="InterPro" id="IPR000719">
    <property type="entry name" value="Prot_kinase_dom"/>
</dbReference>
<evidence type="ECO:0000256" key="4">
    <source>
        <dbReference type="RuleBase" id="RU000304"/>
    </source>
</evidence>
<reference evidence="7" key="1">
    <citation type="submission" date="2023-08" db="EMBL/GenBank/DDBJ databases">
        <authorList>
            <person name="Audoor S."/>
            <person name="Bilcke G."/>
        </authorList>
    </citation>
    <scope>NUCLEOTIDE SEQUENCE</scope>
</reference>
<dbReference type="InterPro" id="IPR008271">
    <property type="entry name" value="Ser/Thr_kinase_AS"/>
</dbReference>
<accession>A0AAD2G3N6</accession>
<dbReference type="PANTHER" id="PTHR24347">
    <property type="entry name" value="SERINE/THREONINE-PROTEIN KINASE"/>
    <property type="match status" value="1"/>
</dbReference>
<evidence type="ECO:0000256" key="1">
    <source>
        <dbReference type="ARBA" id="ARBA00022741"/>
    </source>
</evidence>
<comment type="similarity">
    <text evidence="4">Belongs to the protein kinase superfamily.</text>
</comment>
<comment type="caution">
    <text evidence="7">The sequence shown here is derived from an EMBL/GenBank/DDBJ whole genome shotgun (WGS) entry which is preliminary data.</text>
</comment>
<dbReference type="PROSITE" id="PS50011">
    <property type="entry name" value="PROTEIN_KINASE_DOM"/>
    <property type="match status" value="1"/>
</dbReference>
<proteinExistence type="inferred from homology"/>
<dbReference type="InterPro" id="IPR017441">
    <property type="entry name" value="Protein_kinase_ATP_BS"/>
</dbReference>
<dbReference type="GO" id="GO:0005524">
    <property type="term" value="F:ATP binding"/>
    <property type="evidence" value="ECO:0007669"/>
    <property type="project" value="UniProtKB-UniRule"/>
</dbReference>
<dbReference type="AlphaFoldDB" id="A0AAD2G3N6"/>
<keyword evidence="4" id="KW-0723">Serine/threonine-protein kinase</keyword>
<dbReference type="InterPro" id="IPR011009">
    <property type="entry name" value="Kinase-like_dom_sf"/>
</dbReference>
<evidence type="ECO:0000256" key="3">
    <source>
        <dbReference type="PROSITE-ProRule" id="PRU10141"/>
    </source>
</evidence>
<dbReference type="SMART" id="SM00220">
    <property type="entry name" value="S_TKc"/>
    <property type="match status" value="1"/>
</dbReference>
<evidence type="ECO:0000256" key="2">
    <source>
        <dbReference type="ARBA" id="ARBA00022840"/>
    </source>
</evidence>
<keyword evidence="4" id="KW-0418">Kinase</keyword>
<protein>
    <recommendedName>
        <fullName evidence="6">Protein kinase domain-containing protein</fullName>
    </recommendedName>
</protein>
<evidence type="ECO:0000313" key="8">
    <source>
        <dbReference type="Proteomes" id="UP001295423"/>
    </source>
</evidence>
<name>A0AAD2G3N6_9STRA</name>
<dbReference type="FunFam" id="1.10.510.10:FF:000571">
    <property type="entry name" value="Maternal embryonic leucine zipper kinase"/>
    <property type="match status" value="1"/>
</dbReference>
<organism evidence="7 8">
    <name type="scientific">Cylindrotheca closterium</name>
    <dbReference type="NCBI Taxonomy" id="2856"/>
    <lineage>
        <taxon>Eukaryota</taxon>
        <taxon>Sar</taxon>
        <taxon>Stramenopiles</taxon>
        <taxon>Ochrophyta</taxon>
        <taxon>Bacillariophyta</taxon>
        <taxon>Bacillariophyceae</taxon>
        <taxon>Bacillariophycidae</taxon>
        <taxon>Bacillariales</taxon>
        <taxon>Bacillariaceae</taxon>
        <taxon>Cylindrotheca</taxon>
    </lineage>
</organism>
<dbReference type="Proteomes" id="UP001295423">
    <property type="component" value="Unassembled WGS sequence"/>
</dbReference>
<dbReference type="PROSITE" id="PS00108">
    <property type="entry name" value="PROTEIN_KINASE_ST"/>
    <property type="match status" value="1"/>
</dbReference>
<sequence>MKTSPPNEVSMIRAPKRNANQLRNRGLITKDLLQEVKMHNSVSRLHLSVNDSAGNKTFDECYEKEELLGEGGFADVFRCRHKARGTTYAVKEIHNGNYENYGENIKDEIKTMKRLRDGCNIIQLLDVFRQPDRTFLIMEEMEGGDLLERLYDKISFTEQDGRRIARKLIEAVRYCHKKNVAHRDIKPENVLLTSQSNNSDIRLADFGCAKYMDKPNCLMTLCGSAQYCAPELYTHTNGYSEKCDNWSIGVVIFILLGGYAPFDEEDDKVEPLVCEGKFKFHKCYWEHVSEACKNVIRGFITVDAKKRMTLEQALDSKWLRRRDMESLSLDGSCSTFDAWVRKQNESNSSFSLEGTSSRTTRTAYKFDTASVCEEIGEHKDEVDEDDGASTCSLSLGDL</sequence>
<evidence type="ECO:0000313" key="7">
    <source>
        <dbReference type="EMBL" id="CAJ1961619.1"/>
    </source>
</evidence>
<keyword evidence="4" id="KW-0808">Transferase</keyword>
<evidence type="ECO:0000259" key="6">
    <source>
        <dbReference type="PROSITE" id="PS50011"/>
    </source>
</evidence>
<keyword evidence="8" id="KW-1185">Reference proteome</keyword>
<dbReference type="EMBL" id="CAKOGP040002091">
    <property type="protein sequence ID" value="CAJ1961619.1"/>
    <property type="molecule type" value="Genomic_DNA"/>
</dbReference>
<feature type="compositionally biased region" description="Polar residues" evidence="5">
    <location>
        <begin position="389"/>
        <end position="398"/>
    </location>
</feature>